<dbReference type="EMBL" id="LMAW01001181">
    <property type="protein sequence ID" value="KQK84171.1"/>
    <property type="molecule type" value="Genomic_DNA"/>
</dbReference>
<gene>
    <name evidence="1" type="ORF">AAES_51389</name>
</gene>
<reference evidence="1 2" key="1">
    <citation type="submission" date="2015-10" db="EMBL/GenBank/DDBJ databases">
        <authorList>
            <person name="Gilbert D.G."/>
        </authorList>
    </citation>
    <scope>NUCLEOTIDE SEQUENCE [LARGE SCALE GENOMIC DNA]</scope>
    <source>
        <strain evidence="1">FVVF132</strain>
    </source>
</reference>
<dbReference type="Proteomes" id="UP000051836">
    <property type="component" value="Unassembled WGS sequence"/>
</dbReference>
<accession>A0A0Q3PSI8</accession>
<name>A0A0Q3PSI8_AMAAE</name>
<evidence type="ECO:0000313" key="2">
    <source>
        <dbReference type="Proteomes" id="UP000051836"/>
    </source>
</evidence>
<keyword evidence="2" id="KW-1185">Reference proteome</keyword>
<sequence>MVKMMGQGGKRRLKKPVLHFALELVVILIYYGSEFYSRGPAAGEVLSPGLMSLTLVADSFIVPEEQSGNVGAYGLPLPSSVSVSVSAVFGLSVLLRMPVSICLALGLASGLGSELLAAARPQHIHGGNLLSHEEERKKSSGLEIR</sequence>
<organism evidence="1 2">
    <name type="scientific">Amazona aestiva</name>
    <name type="common">Blue-fronted Amazon parrot</name>
    <dbReference type="NCBI Taxonomy" id="12930"/>
    <lineage>
        <taxon>Eukaryota</taxon>
        <taxon>Metazoa</taxon>
        <taxon>Chordata</taxon>
        <taxon>Craniata</taxon>
        <taxon>Vertebrata</taxon>
        <taxon>Euteleostomi</taxon>
        <taxon>Archelosauria</taxon>
        <taxon>Archosauria</taxon>
        <taxon>Dinosauria</taxon>
        <taxon>Saurischia</taxon>
        <taxon>Theropoda</taxon>
        <taxon>Coelurosauria</taxon>
        <taxon>Aves</taxon>
        <taxon>Neognathae</taxon>
        <taxon>Neoaves</taxon>
        <taxon>Telluraves</taxon>
        <taxon>Australaves</taxon>
        <taxon>Psittaciformes</taxon>
        <taxon>Psittacidae</taxon>
        <taxon>Amazona</taxon>
    </lineage>
</organism>
<comment type="caution">
    <text evidence="1">The sequence shown here is derived from an EMBL/GenBank/DDBJ whole genome shotgun (WGS) entry which is preliminary data.</text>
</comment>
<proteinExistence type="predicted"/>
<evidence type="ECO:0000313" key="1">
    <source>
        <dbReference type="EMBL" id="KQK84171.1"/>
    </source>
</evidence>
<protein>
    <submittedName>
        <fullName evidence="1">Uncharacterized protein</fullName>
    </submittedName>
</protein>
<dbReference type="AlphaFoldDB" id="A0A0Q3PSI8"/>